<reference evidence="1 2" key="1">
    <citation type="journal article" date="2022" name="Hortic Res">
        <title>A haplotype resolved chromosomal level avocado genome allows analysis of novel avocado genes.</title>
        <authorList>
            <person name="Nath O."/>
            <person name="Fletcher S.J."/>
            <person name="Hayward A."/>
            <person name="Shaw L.M."/>
            <person name="Masouleh A.K."/>
            <person name="Furtado A."/>
            <person name="Henry R.J."/>
            <person name="Mitter N."/>
        </authorList>
    </citation>
    <scope>NUCLEOTIDE SEQUENCE [LARGE SCALE GENOMIC DNA]</scope>
    <source>
        <strain evidence="2">cv. Hass</strain>
    </source>
</reference>
<dbReference type="Proteomes" id="UP001234297">
    <property type="component" value="Chromosome 6"/>
</dbReference>
<dbReference type="EMBL" id="CM056814">
    <property type="protein sequence ID" value="KAJ8627766.1"/>
    <property type="molecule type" value="Genomic_DNA"/>
</dbReference>
<comment type="caution">
    <text evidence="1">The sequence shown here is derived from an EMBL/GenBank/DDBJ whole genome shotgun (WGS) entry which is preliminary data.</text>
</comment>
<evidence type="ECO:0000313" key="2">
    <source>
        <dbReference type="Proteomes" id="UP001234297"/>
    </source>
</evidence>
<gene>
    <name evidence="1" type="ORF">MRB53_021073</name>
</gene>
<sequence length="584" mass="63267">MIDDGPFTHSFVMASEISTGESLRAKVEQLRESRDTHTIESRVFDEWLLRTVELLPRAVQLNHPLEGMRMQDVGSSGNQLFREILRDEAANRLHELGKISDADGYLERTFMSPASVRASNAILSWMQDAGLRTWVDQMGNVHGRTDSMNANAEALLLGSHLDTVIDAGMYDGPLGIICAVSALKALKISGRLEKLKRPVEVIAFSDEEGVRFQTTFLGSGAIAGILPVSALQLSDRSGVTVHDVLKENSLEVTEESFVQLKYDSQSVWGYIEVHMEQGPVLESLSVPLGVVEGIAGQTRLRVTVRGSQGHAGTVPMSMRQDPMAAAAELIVLLENLCKHPENFITYDGQCKGSSDESLSGSVVCTVGEISSWPSASNVIPGQVTFTVDVRAMVDITREAIISELSNLMYQTCRRRSVYCNIEHKHDAASVHCDPELSSQLKFAAGSAVKKMPGLIQGEVPVLMSGAGHDALAMSHLTKVGMLFVRCRGGISHSPEENVLDDDIWAAGLALVALLETFFSSQAFPVAVPAGFVAVVGFLSSAAFRVVVVPLSGSFFRPILLVDQFSLKESGRLASLSFLFSSSLE</sequence>
<protein>
    <submittedName>
        <fullName evidence="1">Uncharacterized protein</fullName>
    </submittedName>
</protein>
<organism evidence="1 2">
    <name type="scientific">Persea americana</name>
    <name type="common">Avocado</name>
    <dbReference type="NCBI Taxonomy" id="3435"/>
    <lineage>
        <taxon>Eukaryota</taxon>
        <taxon>Viridiplantae</taxon>
        <taxon>Streptophyta</taxon>
        <taxon>Embryophyta</taxon>
        <taxon>Tracheophyta</taxon>
        <taxon>Spermatophyta</taxon>
        <taxon>Magnoliopsida</taxon>
        <taxon>Magnoliidae</taxon>
        <taxon>Laurales</taxon>
        <taxon>Lauraceae</taxon>
        <taxon>Persea</taxon>
    </lineage>
</organism>
<evidence type="ECO:0000313" key="1">
    <source>
        <dbReference type="EMBL" id="KAJ8627766.1"/>
    </source>
</evidence>
<name>A0ACC2L304_PERAE</name>
<accession>A0ACC2L304</accession>
<keyword evidence="2" id="KW-1185">Reference proteome</keyword>
<proteinExistence type="predicted"/>